<organism evidence="1 2">
    <name type="scientific">Psychromicrobium lacuslunae</name>
    <dbReference type="NCBI Taxonomy" id="1618207"/>
    <lineage>
        <taxon>Bacteria</taxon>
        <taxon>Bacillati</taxon>
        <taxon>Actinomycetota</taxon>
        <taxon>Actinomycetes</taxon>
        <taxon>Micrococcales</taxon>
        <taxon>Micrococcaceae</taxon>
        <taxon>Psychromicrobium</taxon>
    </lineage>
</organism>
<evidence type="ECO:0000313" key="2">
    <source>
        <dbReference type="Proteomes" id="UP000061839"/>
    </source>
</evidence>
<dbReference type="PATRIC" id="fig|1618207.4.peg.2974"/>
<dbReference type="KEGG" id="ari:UM93_14605"/>
<name>A0A0D4C1I0_9MICC</name>
<evidence type="ECO:0008006" key="3">
    <source>
        <dbReference type="Google" id="ProtNLM"/>
    </source>
</evidence>
<keyword evidence="2" id="KW-1185">Reference proteome</keyword>
<accession>A0A0D4C1I0</accession>
<proteinExistence type="predicted"/>
<dbReference type="EMBL" id="CP011005">
    <property type="protein sequence ID" value="AJT42419.1"/>
    <property type="molecule type" value="Genomic_DNA"/>
</dbReference>
<dbReference type="AlphaFoldDB" id="A0A0D4C1I0"/>
<dbReference type="RefSeq" id="WP_045076270.1">
    <property type="nucleotide sequence ID" value="NZ_CP011005.1"/>
</dbReference>
<dbReference type="InterPro" id="IPR058154">
    <property type="entry name" value="Bxb1_TTP-like"/>
</dbReference>
<dbReference type="STRING" id="1618207.UM93_14605"/>
<dbReference type="HOGENOM" id="CLU_102082_0_0_11"/>
<gene>
    <name evidence="1" type="ORF">UM93_14605</name>
</gene>
<sequence>MANDATKVLVGKPKSTGGVYVADIGTTLPTTAATALPEPFGGLGYVSDDGLSQTIATDSAKIKAWGGDTVKVIRTSHDVEYKLTLIETTKGVLAEVYHKDNVSVTGKLTKVSINSKELENRVWSFEMRDGNFDIRVVVPVGKITDIGEVKWTDEDASGYEITISAAPDAEGNKAYLFIEDTTAA</sequence>
<evidence type="ECO:0000313" key="1">
    <source>
        <dbReference type="EMBL" id="AJT42419.1"/>
    </source>
</evidence>
<protein>
    <recommendedName>
        <fullName evidence="3">Phage tail protein</fullName>
    </recommendedName>
</protein>
<reference evidence="1 2" key="1">
    <citation type="journal article" date="2015" name="Genome Announc.">
        <title>Complete Genome Sequencing of Protease-Producing Novel Arthrobacter sp. Strain IHBB 11108 Using PacBio Single-Molecule Real-Time Sequencing Technology.</title>
        <authorList>
            <person name="Kiran S."/>
            <person name="Swarnkar M.K."/>
            <person name="Pal M."/>
            <person name="Thakur R."/>
            <person name="Tewari R."/>
            <person name="Singh A.K."/>
            <person name="Gulati A."/>
        </authorList>
    </citation>
    <scope>NUCLEOTIDE SEQUENCE [LARGE SCALE GENOMIC DNA]</scope>
    <source>
        <strain evidence="1 2">IHBB 11108</strain>
    </source>
</reference>
<dbReference type="OrthoDB" id="2184509at2"/>
<dbReference type="Proteomes" id="UP000061839">
    <property type="component" value="Chromosome"/>
</dbReference>
<dbReference type="Pfam" id="PF25681">
    <property type="entry name" value="Phage_TTP_17"/>
    <property type="match status" value="1"/>
</dbReference>